<name>A0A1H2BQD1_9BRAD</name>
<dbReference type="SUPFAM" id="SSF52540">
    <property type="entry name" value="P-loop containing nucleoside triphosphate hydrolases"/>
    <property type="match status" value="1"/>
</dbReference>
<dbReference type="InterPro" id="IPR017871">
    <property type="entry name" value="ABC_transporter-like_CS"/>
</dbReference>
<keyword evidence="3" id="KW-0547">Nucleotide-binding</keyword>
<comment type="function">
    <text evidence="5">Involved in beta-(1--&gt;2)glucan export. Transmembrane domains (TMD) form a pore in the inner membrane and the ATP-binding domain (NBD) is responsible for energy generation.</text>
</comment>
<accession>A0A1H2BQD1</accession>
<dbReference type="PROSITE" id="PS00211">
    <property type="entry name" value="ABC_TRANSPORTER_1"/>
    <property type="match status" value="1"/>
</dbReference>
<dbReference type="AlphaFoldDB" id="A0A1H2BQD1"/>
<dbReference type="PANTHER" id="PTHR42788:SF2">
    <property type="entry name" value="ABC TRANSPORTER ATP-BINDING PROTEIN"/>
    <property type="match status" value="1"/>
</dbReference>
<keyword evidence="8" id="KW-1185">Reference proteome</keyword>
<evidence type="ECO:0000259" key="6">
    <source>
        <dbReference type="PROSITE" id="PS50893"/>
    </source>
</evidence>
<organism evidence="7 8">
    <name type="scientific">Bradyrhizobium canariense</name>
    <dbReference type="NCBI Taxonomy" id="255045"/>
    <lineage>
        <taxon>Bacteria</taxon>
        <taxon>Pseudomonadati</taxon>
        <taxon>Pseudomonadota</taxon>
        <taxon>Alphaproteobacteria</taxon>
        <taxon>Hyphomicrobiales</taxon>
        <taxon>Nitrobacteraceae</taxon>
        <taxon>Bradyrhizobium</taxon>
    </lineage>
</organism>
<dbReference type="Gene3D" id="3.40.50.300">
    <property type="entry name" value="P-loop containing nucleotide triphosphate hydrolases"/>
    <property type="match status" value="1"/>
</dbReference>
<dbReference type="GO" id="GO:0016887">
    <property type="term" value="F:ATP hydrolysis activity"/>
    <property type="evidence" value="ECO:0007669"/>
    <property type="project" value="InterPro"/>
</dbReference>
<dbReference type="InterPro" id="IPR003593">
    <property type="entry name" value="AAA+_ATPase"/>
</dbReference>
<evidence type="ECO:0000256" key="5">
    <source>
        <dbReference type="ARBA" id="ARBA00024722"/>
    </source>
</evidence>
<dbReference type="Pfam" id="PF00005">
    <property type="entry name" value="ABC_tran"/>
    <property type="match status" value="1"/>
</dbReference>
<dbReference type="CDD" id="cd03293">
    <property type="entry name" value="ABC_NrtD_SsuB_transporters"/>
    <property type="match status" value="1"/>
</dbReference>
<comment type="similarity">
    <text evidence="1">Belongs to the ABC transporter superfamily.</text>
</comment>
<keyword evidence="4 7" id="KW-0067">ATP-binding</keyword>
<dbReference type="SMART" id="SM00382">
    <property type="entry name" value="AAA"/>
    <property type="match status" value="1"/>
</dbReference>
<reference evidence="8" key="1">
    <citation type="submission" date="2016-10" db="EMBL/GenBank/DDBJ databases">
        <authorList>
            <person name="Varghese N."/>
            <person name="Submissions S."/>
        </authorList>
    </citation>
    <scope>NUCLEOTIDE SEQUENCE [LARGE SCALE GENOMIC DNA]</scope>
    <source>
        <strain evidence="8">GAS369</strain>
    </source>
</reference>
<dbReference type="PROSITE" id="PS50893">
    <property type="entry name" value="ABC_TRANSPORTER_2"/>
    <property type="match status" value="1"/>
</dbReference>
<dbReference type="RefSeq" id="WP_146690822.1">
    <property type="nucleotide sequence ID" value="NZ_LT629750.1"/>
</dbReference>
<dbReference type="InterPro" id="IPR027417">
    <property type="entry name" value="P-loop_NTPase"/>
</dbReference>
<dbReference type="EMBL" id="LT629750">
    <property type="protein sequence ID" value="SDT59986.1"/>
    <property type="molecule type" value="Genomic_DNA"/>
</dbReference>
<evidence type="ECO:0000256" key="2">
    <source>
        <dbReference type="ARBA" id="ARBA00022448"/>
    </source>
</evidence>
<proteinExistence type="inferred from homology"/>
<sequence length="260" mass="28690">MQPSQVQLSVRNVRKSFQGKAGEVRVLDDLSFDINARDFVSIIGPSGCGKTTIFNIIAGLIEPDSGAMQYLGQDIESLRGRVGYMMQKDLLFPWRTVLGNVLLGLETRGVDRTEAEGKAREYLKGFGLAGFENAYPKTLSGGMRQRVALIRTLIMDPDILLLDEPFSALDYQTRLYLEGVLKDAVETYHKTVILVTHDIDEAVALSKRVVVLSGRPARVKIVHDIDIAAASPIAARSDTRFSGYFHALCAELDIQTEKTA</sequence>
<evidence type="ECO:0000256" key="4">
    <source>
        <dbReference type="ARBA" id="ARBA00022840"/>
    </source>
</evidence>
<evidence type="ECO:0000313" key="8">
    <source>
        <dbReference type="Proteomes" id="UP000243904"/>
    </source>
</evidence>
<evidence type="ECO:0000256" key="1">
    <source>
        <dbReference type="ARBA" id="ARBA00005417"/>
    </source>
</evidence>
<dbReference type="PANTHER" id="PTHR42788">
    <property type="entry name" value="TAURINE IMPORT ATP-BINDING PROTEIN-RELATED"/>
    <property type="match status" value="1"/>
</dbReference>
<protein>
    <submittedName>
        <fullName evidence="7">NitT/TauT family transport system ATP-binding protein</fullName>
    </submittedName>
</protein>
<evidence type="ECO:0000313" key="7">
    <source>
        <dbReference type="EMBL" id="SDT59986.1"/>
    </source>
</evidence>
<dbReference type="GO" id="GO:0005524">
    <property type="term" value="F:ATP binding"/>
    <property type="evidence" value="ECO:0007669"/>
    <property type="project" value="UniProtKB-KW"/>
</dbReference>
<feature type="domain" description="ABC transporter" evidence="6">
    <location>
        <begin position="8"/>
        <end position="239"/>
    </location>
</feature>
<dbReference type="InterPro" id="IPR050166">
    <property type="entry name" value="ABC_transporter_ATP-bind"/>
</dbReference>
<dbReference type="Proteomes" id="UP000243904">
    <property type="component" value="Chromosome I"/>
</dbReference>
<dbReference type="InterPro" id="IPR003439">
    <property type="entry name" value="ABC_transporter-like_ATP-bd"/>
</dbReference>
<evidence type="ECO:0000256" key="3">
    <source>
        <dbReference type="ARBA" id="ARBA00022741"/>
    </source>
</evidence>
<keyword evidence="2" id="KW-0813">Transport</keyword>
<gene>
    <name evidence="7" type="ORF">SAMN05444158_7394</name>
</gene>